<comment type="function">
    <text evidence="1">Putative transcription activator involved in regulating light control of development.</text>
</comment>
<dbReference type="GO" id="GO:0008270">
    <property type="term" value="F:zinc ion binding"/>
    <property type="evidence" value="ECO:0007669"/>
    <property type="project" value="UniProtKB-UniRule"/>
</dbReference>
<comment type="caution">
    <text evidence="2">The sequence shown here is derived from an EMBL/GenBank/DDBJ whole genome shotgun (WGS) entry which is preliminary data.</text>
</comment>
<comment type="similarity">
    <text evidence="1">Belongs to the FHY3/FAR1 family.</text>
</comment>
<evidence type="ECO:0000313" key="3">
    <source>
        <dbReference type="Proteomes" id="UP000289738"/>
    </source>
</evidence>
<keyword evidence="3" id="KW-1185">Reference proteome</keyword>
<protein>
    <recommendedName>
        <fullName evidence="1">Protein FAR1-RELATED SEQUENCE</fullName>
    </recommendedName>
</protein>
<keyword evidence="1" id="KW-0862">Zinc</keyword>
<keyword evidence="1" id="KW-0539">Nucleus</keyword>
<reference evidence="2 3" key="1">
    <citation type="submission" date="2019-01" db="EMBL/GenBank/DDBJ databases">
        <title>Sequencing of cultivated peanut Arachis hypogaea provides insights into genome evolution and oil improvement.</title>
        <authorList>
            <person name="Chen X."/>
        </authorList>
    </citation>
    <scope>NUCLEOTIDE SEQUENCE [LARGE SCALE GENOMIC DNA]</scope>
    <source>
        <strain evidence="3">cv. Fuhuasheng</strain>
        <tissue evidence="2">Leaves</tissue>
    </source>
</reference>
<comment type="subcellular location">
    <subcellularLocation>
        <location evidence="1">Nucleus</location>
    </subcellularLocation>
</comment>
<dbReference type="AlphaFoldDB" id="A0A444Y9Y0"/>
<dbReference type="Proteomes" id="UP000289738">
    <property type="component" value="Chromosome B07"/>
</dbReference>
<dbReference type="GO" id="GO:0006355">
    <property type="term" value="P:regulation of DNA-templated transcription"/>
    <property type="evidence" value="ECO:0007669"/>
    <property type="project" value="UniProtKB-UniRule"/>
</dbReference>
<organism evidence="2 3">
    <name type="scientific">Arachis hypogaea</name>
    <name type="common">Peanut</name>
    <dbReference type="NCBI Taxonomy" id="3818"/>
    <lineage>
        <taxon>Eukaryota</taxon>
        <taxon>Viridiplantae</taxon>
        <taxon>Streptophyta</taxon>
        <taxon>Embryophyta</taxon>
        <taxon>Tracheophyta</taxon>
        <taxon>Spermatophyta</taxon>
        <taxon>Magnoliopsida</taxon>
        <taxon>eudicotyledons</taxon>
        <taxon>Gunneridae</taxon>
        <taxon>Pentapetalae</taxon>
        <taxon>rosids</taxon>
        <taxon>fabids</taxon>
        <taxon>Fabales</taxon>
        <taxon>Fabaceae</taxon>
        <taxon>Papilionoideae</taxon>
        <taxon>50 kb inversion clade</taxon>
        <taxon>dalbergioids sensu lato</taxon>
        <taxon>Dalbergieae</taxon>
        <taxon>Pterocarpus clade</taxon>
        <taxon>Arachis</taxon>
    </lineage>
</organism>
<keyword evidence="1" id="KW-0479">Metal-binding</keyword>
<dbReference type="EMBL" id="SDMP01000017">
    <property type="protein sequence ID" value="RYQ98738.1"/>
    <property type="molecule type" value="Genomic_DNA"/>
</dbReference>
<gene>
    <name evidence="2" type="ORF">Ahy_B07g086510</name>
</gene>
<dbReference type="PANTHER" id="PTHR31669:SF251">
    <property type="entry name" value="PROTEIN FAR1-RELATED SEQUENCE"/>
    <property type="match status" value="1"/>
</dbReference>
<evidence type="ECO:0000313" key="2">
    <source>
        <dbReference type="EMBL" id="RYQ98738.1"/>
    </source>
</evidence>
<accession>A0A444Y9Y0</accession>
<dbReference type="GO" id="GO:0005634">
    <property type="term" value="C:nucleus"/>
    <property type="evidence" value="ECO:0007669"/>
    <property type="project" value="UniProtKB-SubCell"/>
</dbReference>
<keyword evidence="1" id="KW-0863">Zinc-finger</keyword>
<dbReference type="InterPro" id="IPR031052">
    <property type="entry name" value="FHY3/FAR1"/>
</dbReference>
<proteinExistence type="inferred from homology"/>
<name>A0A444Y9Y0_ARAHY</name>
<evidence type="ECO:0000256" key="1">
    <source>
        <dbReference type="RuleBase" id="RU367018"/>
    </source>
</evidence>
<dbReference type="PANTHER" id="PTHR31669">
    <property type="entry name" value="PROTEIN FAR1-RELATED SEQUENCE 10-RELATED"/>
    <property type="match status" value="1"/>
</dbReference>
<sequence>MHAKCMIEDNDEAVIRPNKTFLALANESRGGHEYNLHNITWLSDLYEDRRMWVPIFFKGEFWAAMRSTQRSESMHVLYGGFLHNRTRLVQFVHEYDNMLGIKEQRELEYDAIDSRMVIPCATNSSMER</sequence>